<evidence type="ECO:0000256" key="1">
    <source>
        <dbReference type="ARBA" id="ARBA00004141"/>
    </source>
</evidence>
<dbReference type="FunFam" id="1.20.1720.10:FF:000009">
    <property type="entry name" value="MFS multidrug transporter"/>
    <property type="match status" value="1"/>
</dbReference>
<dbReference type="RefSeq" id="XP_056504926.1">
    <property type="nucleotide sequence ID" value="XM_056639169.1"/>
</dbReference>
<feature type="transmembrane region" description="Helical" evidence="6">
    <location>
        <begin position="423"/>
        <end position="444"/>
    </location>
</feature>
<dbReference type="EMBL" id="JAPQKT010000001">
    <property type="protein sequence ID" value="KAJ5241922.1"/>
    <property type="molecule type" value="Genomic_DNA"/>
</dbReference>
<dbReference type="InterPro" id="IPR011701">
    <property type="entry name" value="MFS"/>
</dbReference>
<feature type="transmembrane region" description="Helical" evidence="6">
    <location>
        <begin position="177"/>
        <end position="195"/>
    </location>
</feature>
<feature type="transmembrane region" description="Helical" evidence="6">
    <location>
        <begin position="299"/>
        <end position="317"/>
    </location>
</feature>
<name>A0A9W9PCD1_PENCI</name>
<dbReference type="PANTHER" id="PTHR23502:SF51">
    <property type="entry name" value="QUINIDINE RESISTANCE PROTEIN 1-RELATED"/>
    <property type="match status" value="1"/>
</dbReference>
<dbReference type="SUPFAM" id="SSF103473">
    <property type="entry name" value="MFS general substrate transporter"/>
    <property type="match status" value="1"/>
</dbReference>
<feature type="transmembrane region" description="Helical" evidence="6">
    <location>
        <begin position="260"/>
        <end position="279"/>
    </location>
</feature>
<feature type="transmembrane region" description="Helical" evidence="6">
    <location>
        <begin position="120"/>
        <end position="138"/>
    </location>
</feature>
<reference evidence="8" key="2">
    <citation type="journal article" date="2023" name="IMA Fungus">
        <title>Comparative genomic study of the Penicillium genus elucidates a diverse pangenome and 15 lateral gene transfer events.</title>
        <authorList>
            <person name="Petersen C."/>
            <person name="Sorensen T."/>
            <person name="Nielsen M.R."/>
            <person name="Sondergaard T.E."/>
            <person name="Sorensen J.L."/>
            <person name="Fitzpatrick D.A."/>
            <person name="Frisvad J.C."/>
            <person name="Nielsen K.L."/>
        </authorList>
    </citation>
    <scope>NUCLEOTIDE SEQUENCE</scope>
    <source>
        <strain evidence="8">IBT 23319</strain>
    </source>
</reference>
<reference evidence="8" key="1">
    <citation type="submission" date="2022-11" db="EMBL/GenBank/DDBJ databases">
        <authorList>
            <person name="Petersen C."/>
        </authorList>
    </citation>
    <scope>NUCLEOTIDE SEQUENCE</scope>
    <source>
        <strain evidence="8">IBT 23319</strain>
    </source>
</reference>
<evidence type="ECO:0000313" key="9">
    <source>
        <dbReference type="Proteomes" id="UP001147733"/>
    </source>
</evidence>
<dbReference type="GeneID" id="81378336"/>
<evidence type="ECO:0000256" key="2">
    <source>
        <dbReference type="ARBA" id="ARBA00022448"/>
    </source>
</evidence>
<dbReference type="InterPro" id="IPR036259">
    <property type="entry name" value="MFS_trans_sf"/>
</dbReference>
<gene>
    <name evidence="8" type="ORF">N7469_000249</name>
</gene>
<dbReference type="Gene3D" id="1.20.1720.10">
    <property type="entry name" value="Multidrug resistance protein D"/>
    <property type="match status" value="1"/>
</dbReference>
<dbReference type="Pfam" id="PF07690">
    <property type="entry name" value="MFS_1"/>
    <property type="match status" value="1"/>
</dbReference>
<accession>A0A9W9PCD1</accession>
<keyword evidence="4 6" id="KW-1133">Transmembrane helix</keyword>
<dbReference type="Proteomes" id="UP001147733">
    <property type="component" value="Unassembled WGS sequence"/>
</dbReference>
<keyword evidence="9" id="KW-1185">Reference proteome</keyword>
<dbReference type="OrthoDB" id="2441642at2759"/>
<feature type="transmembrane region" description="Helical" evidence="6">
    <location>
        <begin position="450"/>
        <end position="469"/>
    </location>
</feature>
<evidence type="ECO:0000256" key="4">
    <source>
        <dbReference type="ARBA" id="ARBA00022989"/>
    </source>
</evidence>
<dbReference type="PANTHER" id="PTHR23502">
    <property type="entry name" value="MAJOR FACILITATOR SUPERFAMILY"/>
    <property type="match status" value="1"/>
</dbReference>
<sequence>MEKGDHGAPFTVLSERHKKWTIAITSLVTFVSPVSANIYYPALNEMASELHSTSSKINLTITAFMIVQGVGPFLVASFSDIYGRRVTSIAALIVYLAVNIGLALQSSYPALMTLRCLQSFGSSTASIVCTSVAADLVPRAERGRYMIYSTLGVTVGPAVGPIVGGILTQFLNWRSTFWFLAIFAGVMAISMLLFVPETCRAVVGNGSVSPPRWNLPLVQCFGNIKPSSDPYLSECGKLPPPPKRPTPLDSIKISMERETFAVILSTTLLYCGYTAVLSTLPSQLEEKYGFNPLQVGLCYIPYGIGSLSSRWTIGTLIDWNFRRFAKIHGVEIVKNQQSDLDSIPVEKARLQIVIPLLYGSAVVIVGYGWVMNYRTNLAGPLVMLFFVSHLVAGASSVLTALLVDLHSYRPATINTARNLFRCLAGAGAVAGAVPLINVIGIGWFGTMIAFIWVLCSPIMWGVYFWGYDYRQRKVVFHKRSSESSSDDEPNRDTK</sequence>
<evidence type="ECO:0000259" key="7">
    <source>
        <dbReference type="PROSITE" id="PS50850"/>
    </source>
</evidence>
<keyword evidence="3 6" id="KW-0812">Transmembrane</keyword>
<keyword evidence="2" id="KW-0813">Transport</keyword>
<dbReference type="PROSITE" id="PS50850">
    <property type="entry name" value="MFS"/>
    <property type="match status" value="1"/>
</dbReference>
<comment type="subcellular location">
    <subcellularLocation>
        <location evidence="1">Membrane</location>
        <topology evidence="1">Multi-pass membrane protein</topology>
    </subcellularLocation>
</comment>
<dbReference type="GO" id="GO:0005886">
    <property type="term" value="C:plasma membrane"/>
    <property type="evidence" value="ECO:0007669"/>
    <property type="project" value="TreeGrafter"/>
</dbReference>
<proteinExistence type="predicted"/>
<keyword evidence="5 6" id="KW-0472">Membrane</keyword>
<dbReference type="InterPro" id="IPR020846">
    <property type="entry name" value="MFS_dom"/>
</dbReference>
<feature type="domain" description="Major facilitator superfamily (MFS) profile" evidence="7">
    <location>
        <begin position="21"/>
        <end position="473"/>
    </location>
</feature>
<protein>
    <recommendedName>
        <fullName evidence="7">Major facilitator superfamily (MFS) profile domain-containing protein</fullName>
    </recommendedName>
</protein>
<organism evidence="8 9">
    <name type="scientific">Penicillium citrinum</name>
    <dbReference type="NCBI Taxonomy" id="5077"/>
    <lineage>
        <taxon>Eukaryota</taxon>
        <taxon>Fungi</taxon>
        <taxon>Dikarya</taxon>
        <taxon>Ascomycota</taxon>
        <taxon>Pezizomycotina</taxon>
        <taxon>Eurotiomycetes</taxon>
        <taxon>Eurotiomycetidae</taxon>
        <taxon>Eurotiales</taxon>
        <taxon>Aspergillaceae</taxon>
        <taxon>Penicillium</taxon>
    </lineage>
</organism>
<evidence type="ECO:0000256" key="5">
    <source>
        <dbReference type="ARBA" id="ARBA00023136"/>
    </source>
</evidence>
<feature type="transmembrane region" description="Helical" evidence="6">
    <location>
        <begin position="145"/>
        <end position="171"/>
    </location>
</feature>
<dbReference type="AlphaFoldDB" id="A0A9W9PCD1"/>
<feature type="transmembrane region" description="Helical" evidence="6">
    <location>
        <begin position="352"/>
        <end position="370"/>
    </location>
</feature>
<feature type="transmembrane region" description="Helical" evidence="6">
    <location>
        <begin position="20"/>
        <end position="40"/>
    </location>
</feature>
<evidence type="ECO:0000256" key="3">
    <source>
        <dbReference type="ARBA" id="ARBA00022692"/>
    </source>
</evidence>
<feature type="transmembrane region" description="Helical" evidence="6">
    <location>
        <begin position="382"/>
        <end position="403"/>
    </location>
</feature>
<feature type="transmembrane region" description="Helical" evidence="6">
    <location>
        <begin position="89"/>
        <end position="108"/>
    </location>
</feature>
<evidence type="ECO:0000313" key="8">
    <source>
        <dbReference type="EMBL" id="KAJ5241922.1"/>
    </source>
</evidence>
<dbReference type="GO" id="GO:0022857">
    <property type="term" value="F:transmembrane transporter activity"/>
    <property type="evidence" value="ECO:0007669"/>
    <property type="project" value="InterPro"/>
</dbReference>
<dbReference type="Gene3D" id="1.20.1250.20">
    <property type="entry name" value="MFS general substrate transporter like domains"/>
    <property type="match status" value="1"/>
</dbReference>
<feature type="transmembrane region" description="Helical" evidence="6">
    <location>
        <begin position="60"/>
        <end position="82"/>
    </location>
</feature>
<comment type="caution">
    <text evidence="8">The sequence shown here is derived from an EMBL/GenBank/DDBJ whole genome shotgun (WGS) entry which is preliminary data.</text>
</comment>
<evidence type="ECO:0000256" key="6">
    <source>
        <dbReference type="SAM" id="Phobius"/>
    </source>
</evidence>